<organism evidence="7 8">
    <name type="scientific">Limosilactobacillus reuteri</name>
    <name type="common">Lactobacillus reuteri</name>
    <dbReference type="NCBI Taxonomy" id="1598"/>
    <lineage>
        <taxon>Bacteria</taxon>
        <taxon>Bacillati</taxon>
        <taxon>Bacillota</taxon>
        <taxon>Bacilli</taxon>
        <taxon>Lactobacillales</taxon>
        <taxon>Lactobacillaceae</taxon>
        <taxon>Limosilactobacillus</taxon>
    </lineage>
</organism>
<feature type="transmembrane region" description="Helical" evidence="6">
    <location>
        <begin position="359"/>
        <end position="381"/>
    </location>
</feature>
<keyword evidence="4 6" id="KW-1133">Transmembrane helix</keyword>
<feature type="transmembrane region" description="Helical" evidence="6">
    <location>
        <begin position="279"/>
        <end position="306"/>
    </location>
</feature>
<keyword evidence="2" id="KW-1003">Cell membrane</keyword>
<protein>
    <submittedName>
        <fullName evidence="7">Amino acid permease</fullName>
    </submittedName>
</protein>
<evidence type="ECO:0000256" key="5">
    <source>
        <dbReference type="ARBA" id="ARBA00023136"/>
    </source>
</evidence>
<evidence type="ECO:0000256" key="4">
    <source>
        <dbReference type="ARBA" id="ARBA00022989"/>
    </source>
</evidence>
<evidence type="ECO:0000313" key="7">
    <source>
        <dbReference type="EMBL" id="KEK14785.1"/>
    </source>
</evidence>
<dbReference type="Pfam" id="PF13520">
    <property type="entry name" value="AA_permease_2"/>
    <property type="match status" value="1"/>
</dbReference>
<feature type="transmembrane region" description="Helical" evidence="6">
    <location>
        <begin position="417"/>
        <end position="433"/>
    </location>
</feature>
<reference evidence="7 8" key="1">
    <citation type="submission" date="2014-06" db="EMBL/GenBank/DDBJ databases">
        <title>Genetic determinant of reutericyclin biosynthesis of Lactobacillus reuteri.</title>
        <authorList>
            <person name="Lin X."/>
            <person name="Duar R."/>
            <person name="Walter J."/>
            <person name="Gaenzle M."/>
        </authorList>
    </citation>
    <scope>NUCLEOTIDE SEQUENCE [LARGE SCALE GENOMIC DNA]</scope>
    <source>
        <strain evidence="7 8">LTH2584</strain>
    </source>
</reference>
<evidence type="ECO:0000256" key="6">
    <source>
        <dbReference type="SAM" id="Phobius"/>
    </source>
</evidence>
<keyword evidence="3 6" id="KW-0812">Transmembrane</keyword>
<dbReference type="EMBL" id="JOSX01000020">
    <property type="protein sequence ID" value="KEK14785.1"/>
    <property type="molecule type" value="Genomic_DNA"/>
</dbReference>
<dbReference type="InterPro" id="IPR002293">
    <property type="entry name" value="AA/rel_permease1"/>
</dbReference>
<feature type="transmembrane region" description="Helical" evidence="6">
    <location>
        <begin position="327"/>
        <end position="353"/>
    </location>
</feature>
<dbReference type="PANTHER" id="PTHR42770">
    <property type="entry name" value="AMINO ACID TRANSPORTER-RELATED"/>
    <property type="match status" value="1"/>
</dbReference>
<dbReference type="PATRIC" id="fig|1598.90.peg.1974"/>
<feature type="transmembrane region" description="Helical" evidence="6">
    <location>
        <begin position="123"/>
        <end position="145"/>
    </location>
</feature>
<evidence type="ECO:0000256" key="2">
    <source>
        <dbReference type="ARBA" id="ARBA00022475"/>
    </source>
</evidence>
<evidence type="ECO:0000256" key="3">
    <source>
        <dbReference type="ARBA" id="ARBA00022692"/>
    </source>
</evidence>
<feature type="transmembrane region" description="Helical" evidence="6">
    <location>
        <begin position="233"/>
        <end position="259"/>
    </location>
</feature>
<feature type="transmembrane region" description="Helical" evidence="6">
    <location>
        <begin position="152"/>
        <end position="176"/>
    </location>
</feature>
<accession>A0A073K0R1</accession>
<dbReference type="Proteomes" id="UP000027731">
    <property type="component" value="Unassembled WGS sequence"/>
</dbReference>
<feature type="transmembrane region" description="Helical" evidence="6">
    <location>
        <begin position="445"/>
        <end position="466"/>
    </location>
</feature>
<dbReference type="AlphaFoldDB" id="A0A073K0R1"/>
<proteinExistence type="predicted"/>
<evidence type="ECO:0000256" key="1">
    <source>
        <dbReference type="ARBA" id="ARBA00004651"/>
    </source>
</evidence>
<dbReference type="PANTHER" id="PTHR42770:SF4">
    <property type="entry name" value="ARGININE_ORNITHINE ANTIPORTER-RELATED"/>
    <property type="match status" value="1"/>
</dbReference>
<feature type="transmembrane region" description="Helical" evidence="6">
    <location>
        <begin position="9"/>
        <end position="28"/>
    </location>
</feature>
<evidence type="ECO:0000313" key="8">
    <source>
        <dbReference type="Proteomes" id="UP000027731"/>
    </source>
</evidence>
<feature type="transmembrane region" description="Helical" evidence="6">
    <location>
        <begin position="203"/>
        <end position="221"/>
    </location>
</feature>
<feature type="transmembrane region" description="Helical" evidence="6">
    <location>
        <begin position="40"/>
        <end position="62"/>
    </location>
</feature>
<keyword evidence="5 6" id="KW-0472">Membrane</keyword>
<dbReference type="PIRSF" id="PIRSF006060">
    <property type="entry name" value="AA_transporter"/>
    <property type="match status" value="1"/>
</dbReference>
<dbReference type="Gene3D" id="1.20.1740.10">
    <property type="entry name" value="Amino acid/polyamine transporter I"/>
    <property type="match status" value="1"/>
</dbReference>
<sequence>MIKVKEKKLNLFLLITLIVGTIIGGGIFNSPTDLILKANPMAALVAWLIGGFGILMLVLVFYKLSVIKPEMNGGIYTYAKEGFGNYIGFNSFWGYWMGAVFGNIAFISLFFKTLNSMLGTHQLSPLMCFIGGSIILWGYTAITWFGVREASILNAVITIIKILPLLLVVIVGVFAFQPYIFNVPDWTSILAVNQTHVAFKDQISGAMSTIVWCFVGIEAAVSMSRRAKQPRDVGLATIISFVIVLVLYISISIIPMGILPAKELSQTSVPLAAALSHTALGIVGSLIIKIGLLISLLGALLSWFMIGPEIAYVTSYDRDMPRAFKLVNRHGVPGFALIVYTIIMQVCLLVLLLPQLQMAYTIAYTLAATMTLVAYLLSALYGLKLAISEKMSLGFKVIATLASIYSVYMLVASGLEYVFASAIIFALGIPLFAGAPNKMSKKEKWLATIIALAAVIALVLIITGKINF</sequence>
<feature type="transmembrane region" description="Helical" evidence="6">
    <location>
        <begin position="393"/>
        <end position="411"/>
    </location>
</feature>
<comment type="caution">
    <text evidence="7">The sequence shown here is derived from an EMBL/GenBank/DDBJ whole genome shotgun (WGS) entry which is preliminary data.</text>
</comment>
<dbReference type="GO" id="GO:0005886">
    <property type="term" value="C:plasma membrane"/>
    <property type="evidence" value="ECO:0007669"/>
    <property type="project" value="UniProtKB-SubCell"/>
</dbReference>
<gene>
    <name evidence="7" type="ORF">LR3_03060</name>
</gene>
<name>A0A073K0R1_LIMRT</name>
<dbReference type="InterPro" id="IPR050367">
    <property type="entry name" value="APC_superfamily"/>
</dbReference>
<feature type="transmembrane region" description="Helical" evidence="6">
    <location>
        <begin position="92"/>
        <end position="111"/>
    </location>
</feature>
<comment type="subcellular location">
    <subcellularLocation>
        <location evidence="1">Cell membrane</location>
        <topology evidence="1">Multi-pass membrane protein</topology>
    </subcellularLocation>
</comment>
<dbReference type="GO" id="GO:0022857">
    <property type="term" value="F:transmembrane transporter activity"/>
    <property type="evidence" value="ECO:0007669"/>
    <property type="project" value="InterPro"/>
</dbReference>